<dbReference type="EMBL" id="VUJW01000009">
    <property type="protein sequence ID" value="KAA1426142.1"/>
    <property type="molecule type" value="Genomic_DNA"/>
</dbReference>
<dbReference type="InterPro" id="IPR003399">
    <property type="entry name" value="Mce/MlaD"/>
</dbReference>
<comment type="caution">
    <text evidence="3">The sequence shown here is derived from an EMBL/GenBank/DDBJ whole genome shotgun (WGS) entry which is preliminary data.</text>
</comment>
<dbReference type="PANTHER" id="PTHR33371:SF18">
    <property type="entry name" value="MCE-FAMILY PROTEIN MCE3C"/>
    <property type="match status" value="1"/>
</dbReference>
<dbReference type="InterPro" id="IPR024516">
    <property type="entry name" value="Mce_C"/>
</dbReference>
<keyword evidence="4" id="KW-1185">Reference proteome</keyword>
<gene>
    <name evidence="3" type="ORF">F0U47_14610</name>
</gene>
<organism evidence="3 4">
    <name type="scientific">Nocardioides antri</name>
    <dbReference type="NCBI Taxonomy" id="2607659"/>
    <lineage>
        <taxon>Bacteria</taxon>
        <taxon>Bacillati</taxon>
        <taxon>Actinomycetota</taxon>
        <taxon>Actinomycetes</taxon>
        <taxon>Propionibacteriales</taxon>
        <taxon>Nocardioidaceae</taxon>
        <taxon>Nocardioides</taxon>
    </lineage>
</organism>
<name>A0A5B1LZR6_9ACTN</name>
<dbReference type="InterPro" id="IPR005693">
    <property type="entry name" value="Mce"/>
</dbReference>
<dbReference type="Proteomes" id="UP000324351">
    <property type="component" value="Unassembled WGS sequence"/>
</dbReference>
<evidence type="ECO:0000259" key="1">
    <source>
        <dbReference type="Pfam" id="PF02470"/>
    </source>
</evidence>
<evidence type="ECO:0000313" key="3">
    <source>
        <dbReference type="EMBL" id="KAA1426142.1"/>
    </source>
</evidence>
<dbReference type="Pfam" id="PF02470">
    <property type="entry name" value="MlaD"/>
    <property type="match status" value="1"/>
</dbReference>
<feature type="domain" description="Mce/MlaD" evidence="1">
    <location>
        <begin position="38"/>
        <end position="112"/>
    </location>
</feature>
<dbReference type="RefSeq" id="WP_149751218.1">
    <property type="nucleotide sequence ID" value="NZ_VUJW01000009.1"/>
</dbReference>
<reference evidence="3 4" key="1">
    <citation type="submission" date="2019-09" db="EMBL/GenBank/DDBJ databases">
        <title>Nocardioides panacisoli sp. nov., isolated from the soil of a ginseng field.</title>
        <authorList>
            <person name="Cho C."/>
        </authorList>
    </citation>
    <scope>NUCLEOTIDE SEQUENCE [LARGE SCALE GENOMIC DNA]</scope>
    <source>
        <strain evidence="3 4">BN140041</strain>
    </source>
</reference>
<dbReference type="GO" id="GO:0005576">
    <property type="term" value="C:extracellular region"/>
    <property type="evidence" value="ECO:0007669"/>
    <property type="project" value="TreeGrafter"/>
</dbReference>
<dbReference type="NCBIfam" id="TIGR00996">
    <property type="entry name" value="Mtu_fam_mce"/>
    <property type="match status" value="1"/>
</dbReference>
<dbReference type="AlphaFoldDB" id="A0A5B1LZR6"/>
<sequence>MRSFSERNPAWIAVVGTVLLVAGFLATFYSESLPVIGRGTTYTAHFAEAAGLTTSSEVRVAGVKVGKVTDVRLDGTEVVVAFTVKDAWLGDRTSAAIKIKTLLGQKYVALEPDGEEELDPDDPIPLERTTVPFDIAEATSGLATNLEEIDVEQLADSFRAMSASFEDTPADVRAMLDGLSGLAKTISSRDEELATLLRSMRSVSGTMADLDGEVEDLLVDGDLLLTELDARRDAMRLLLRGTRQLSRQVVGVIGDNEEVLAPALAKLDRVSRILQRNEDHIDEALRLLGPYYTLLTDATGSGPWVDGYLCGLFTEVDGVQRPHLDPDRQRNCHPEGGGGR</sequence>
<reference evidence="3 4" key="2">
    <citation type="submission" date="2019-09" db="EMBL/GenBank/DDBJ databases">
        <authorList>
            <person name="Jin C."/>
        </authorList>
    </citation>
    <scope>NUCLEOTIDE SEQUENCE [LARGE SCALE GENOMIC DNA]</scope>
    <source>
        <strain evidence="3 4">BN140041</strain>
    </source>
</reference>
<proteinExistence type="predicted"/>
<dbReference type="Pfam" id="PF11887">
    <property type="entry name" value="Mce4_CUP1"/>
    <property type="match status" value="1"/>
</dbReference>
<feature type="domain" description="Mammalian cell entry C-terminal" evidence="2">
    <location>
        <begin position="116"/>
        <end position="301"/>
    </location>
</feature>
<evidence type="ECO:0000313" key="4">
    <source>
        <dbReference type="Proteomes" id="UP000324351"/>
    </source>
</evidence>
<accession>A0A5B1LZR6</accession>
<dbReference type="PANTHER" id="PTHR33371">
    <property type="entry name" value="INTERMEMBRANE PHOSPHOLIPID TRANSPORT SYSTEM BINDING PROTEIN MLAD-RELATED"/>
    <property type="match status" value="1"/>
</dbReference>
<evidence type="ECO:0000259" key="2">
    <source>
        <dbReference type="Pfam" id="PF11887"/>
    </source>
</evidence>
<dbReference type="InterPro" id="IPR052336">
    <property type="entry name" value="MlaD_Phospholipid_Transporter"/>
</dbReference>
<protein>
    <submittedName>
        <fullName evidence="3">MCE family protein</fullName>
    </submittedName>
</protein>
<dbReference type="PRINTS" id="PR01782">
    <property type="entry name" value="MCEVIRFACTOR"/>
</dbReference>